<evidence type="ECO:0000313" key="1">
    <source>
        <dbReference type="EMBL" id="AMU87176.1"/>
    </source>
</evidence>
<proteinExistence type="predicted"/>
<dbReference type="EMBL" id="CP011127">
    <property type="protein sequence ID" value="AMU87176.1"/>
    <property type="molecule type" value="Genomic_DNA"/>
</dbReference>
<protein>
    <submittedName>
        <fullName evidence="1">Uncharacterized protein</fullName>
    </submittedName>
</protein>
<sequence>MRNIFKLDYTLVSKDDPLWLKIRAHPLVLEIRRVIGKKRDSILYKSGPKLWRRFWRTLIMTRIFLKLFYYKNTFGYIKNFLLFWSYHWERYRRIIK</sequence>
<evidence type="ECO:0000313" key="2">
    <source>
        <dbReference type="Proteomes" id="UP000076394"/>
    </source>
</evidence>
<gene>
    <name evidence="1" type="ORF">Dm11a5_1350</name>
</gene>
<name>A0A142VBG0_9CHLR</name>
<reference evidence="1 2" key="1">
    <citation type="submission" date="2015-03" db="EMBL/GenBank/DDBJ databases">
        <title>Genomic characterization of Dehalococcoides mccartyi strain 11a5, an unusal plasmid-containing chloroethene dechlorinator.</title>
        <authorList>
            <person name="Zhao S."/>
            <person name="Ding C."/>
            <person name="He J."/>
        </authorList>
    </citation>
    <scope>NUCLEOTIDE SEQUENCE [LARGE SCALE GENOMIC DNA]</scope>
    <source>
        <strain evidence="1 2">11a5</strain>
    </source>
</reference>
<dbReference type="Proteomes" id="UP000076394">
    <property type="component" value="Chromosome"/>
</dbReference>
<dbReference type="AlphaFoldDB" id="A0A142VBG0"/>
<dbReference type="PATRIC" id="fig|61435.8.peg.1343"/>
<organism evidence="1 2">
    <name type="scientific">Dehalococcoides mccartyi</name>
    <dbReference type="NCBI Taxonomy" id="61435"/>
    <lineage>
        <taxon>Bacteria</taxon>
        <taxon>Bacillati</taxon>
        <taxon>Chloroflexota</taxon>
        <taxon>Dehalococcoidia</taxon>
        <taxon>Dehalococcoidales</taxon>
        <taxon>Dehalococcoidaceae</taxon>
        <taxon>Dehalococcoides</taxon>
    </lineage>
</organism>
<accession>A0A142VBG0</accession>